<dbReference type="PANTHER" id="PTHR12295:SF29">
    <property type="entry name" value="PROTEIN FURRY HOMOLOG"/>
    <property type="match status" value="1"/>
</dbReference>
<reference evidence="1 2" key="1">
    <citation type="submission" date="2005-07" db="EMBL/GenBank/DDBJ databases">
        <authorList>
            <person name="Mural R.J."/>
            <person name="Li P.W."/>
            <person name="Adams M.D."/>
            <person name="Amanatides P.G."/>
            <person name="Baden-Tillson H."/>
            <person name="Barnstead M."/>
            <person name="Chin S.H."/>
            <person name="Dew I."/>
            <person name="Evans C.A."/>
            <person name="Ferriera S."/>
            <person name="Flanigan M."/>
            <person name="Fosler C."/>
            <person name="Glodek A."/>
            <person name="Gu Z."/>
            <person name="Holt R.A."/>
            <person name="Jennings D."/>
            <person name="Kraft C.L."/>
            <person name="Lu F."/>
            <person name="Nguyen T."/>
            <person name="Nusskern D.R."/>
            <person name="Pfannkoch C.M."/>
            <person name="Sitter C."/>
            <person name="Sutton G.G."/>
            <person name="Venter J.C."/>
            <person name="Wang Z."/>
            <person name="Woodage T."/>
            <person name="Zheng X.H."/>
            <person name="Zhong F."/>
        </authorList>
    </citation>
    <scope>NUCLEOTIDE SEQUENCE [LARGE SCALE GENOMIC DNA]</scope>
    <source>
        <strain>BN</strain>
        <strain evidence="2">Sprague-Dawley</strain>
    </source>
</reference>
<evidence type="ECO:0000313" key="1">
    <source>
        <dbReference type="EMBL" id="EDL89511.1"/>
    </source>
</evidence>
<name>A6K153_RAT</name>
<dbReference type="Proteomes" id="UP000234681">
    <property type="component" value="Chromosome 12"/>
</dbReference>
<feature type="non-terminal residue" evidence="1">
    <location>
        <position position="130"/>
    </location>
</feature>
<protein>
    <submittedName>
        <fullName evidence="1">RCG42810</fullName>
    </submittedName>
</protein>
<accession>A6K153</accession>
<dbReference type="InterPro" id="IPR039867">
    <property type="entry name" value="Furry/Tao3/Mor2"/>
</dbReference>
<dbReference type="AlphaFoldDB" id="A6K153"/>
<sequence length="130" mass="14798">MFTPLDRYSDRNHQITRYQYCALKAMSAVLCCGPVFDNVGLSPDGYLYKWLDNILACQDLRVHQLGCEVVMLLLELNPDQINLFNWAIDRCYTGSYQLASGCFKAIATVCGNRNYPFDIVTLLNLVLFKA</sequence>
<organism evidence="1 2">
    <name type="scientific">Rattus norvegicus</name>
    <name type="common">Rat</name>
    <dbReference type="NCBI Taxonomy" id="10116"/>
    <lineage>
        <taxon>Eukaryota</taxon>
        <taxon>Metazoa</taxon>
        <taxon>Chordata</taxon>
        <taxon>Craniata</taxon>
        <taxon>Vertebrata</taxon>
        <taxon>Euteleostomi</taxon>
        <taxon>Mammalia</taxon>
        <taxon>Eutheria</taxon>
        <taxon>Euarchontoglires</taxon>
        <taxon>Glires</taxon>
        <taxon>Rodentia</taxon>
        <taxon>Myomorpha</taxon>
        <taxon>Muroidea</taxon>
        <taxon>Muridae</taxon>
        <taxon>Murinae</taxon>
        <taxon>Rattus</taxon>
    </lineage>
</organism>
<dbReference type="EMBL" id="CH474012">
    <property type="protein sequence ID" value="EDL89511.1"/>
    <property type="molecule type" value="Genomic_DNA"/>
</dbReference>
<dbReference type="PANTHER" id="PTHR12295">
    <property type="entry name" value="FURRY-RELATED"/>
    <property type="match status" value="1"/>
</dbReference>
<gene>
    <name evidence="1" type="ORF">rCG_42810</name>
</gene>
<dbReference type="GO" id="GO:0000902">
    <property type="term" value="P:cell morphogenesis"/>
    <property type="evidence" value="ECO:0007669"/>
    <property type="project" value="InterPro"/>
</dbReference>
<evidence type="ECO:0000313" key="2">
    <source>
        <dbReference type="Proteomes" id="UP000234681"/>
    </source>
</evidence>
<proteinExistence type="predicted"/>